<reference evidence="3 4" key="1">
    <citation type="submission" date="2020-06" db="EMBL/GenBank/DDBJ databases">
        <authorList>
            <person name="Qiu C."/>
            <person name="Liu Z."/>
        </authorList>
    </citation>
    <scope>NUCLEOTIDE SEQUENCE [LARGE SCALE GENOMIC DNA]</scope>
    <source>
        <strain evidence="3 4">EM 1</strain>
    </source>
</reference>
<evidence type="ECO:0000256" key="2">
    <source>
        <dbReference type="SAM" id="SignalP"/>
    </source>
</evidence>
<dbReference type="EMBL" id="JABXYJ010000005">
    <property type="protein sequence ID" value="NVO78174.1"/>
    <property type="molecule type" value="Genomic_DNA"/>
</dbReference>
<sequence length="108" mass="11423">MLKKSLLPGLLFITTLAGVSVCNAGLAMTSASLPQTQQDRSTVDTAVETVSASANAQIQTQLDRSGVDRASVHLQLLQQSNSHFSEIVSPKKPGVYDKKAQIKAPSNS</sequence>
<dbReference type="RefSeq" id="WP_176803707.1">
    <property type="nucleotide sequence ID" value="NZ_JABXYJ010000005.1"/>
</dbReference>
<keyword evidence="2" id="KW-0732">Signal</keyword>
<dbReference type="Proteomes" id="UP000588051">
    <property type="component" value="Unassembled WGS sequence"/>
</dbReference>
<name>A0A850QP55_9BURK</name>
<dbReference type="AlphaFoldDB" id="A0A850QP55"/>
<organism evidence="3 4">
    <name type="scientific">Undibacterium oligocarboniphilum</name>
    <dbReference type="NCBI Taxonomy" id="666702"/>
    <lineage>
        <taxon>Bacteria</taxon>
        <taxon>Pseudomonadati</taxon>
        <taxon>Pseudomonadota</taxon>
        <taxon>Betaproteobacteria</taxon>
        <taxon>Burkholderiales</taxon>
        <taxon>Oxalobacteraceae</taxon>
        <taxon>Undibacterium</taxon>
    </lineage>
</organism>
<protein>
    <recommendedName>
        <fullName evidence="5">Lipoprotein</fullName>
    </recommendedName>
</protein>
<evidence type="ECO:0000256" key="1">
    <source>
        <dbReference type="SAM" id="MobiDB-lite"/>
    </source>
</evidence>
<feature type="region of interest" description="Disordered" evidence="1">
    <location>
        <begin position="88"/>
        <end position="108"/>
    </location>
</feature>
<proteinExistence type="predicted"/>
<gene>
    <name evidence="3" type="ORF">HV832_10050</name>
</gene>
<evidence type="ECO:0008006" key="5">
    <source>
        <dbReference type="Google" id="ProtNLM"/>
    </source>
</evidence>
<feature type="signal peptide" evidence="2">
    <location>
        <begin position="1"/>
        <end position="24"/>
    </location>
</feature>
<keyword evidence="4" id="KW-1185">Reference proteome</keyword>
<comment type="caution">
    <text evidence="3">The sequence shown here is derived from an EMBL/GenBank/DDBJ whole genome shotgun (WGS) entry which is preliminary data.</text>
</comment>
<feature type="chain" id="PRO_5032703992" description="Lipoprotein" evidence="2">
    <location>
        <begin position="25"/>
        <end position="108"/>
    </location>
</feature>
<evidence type="ECO:0000313" key="4">
    <source>
        <dbReference type="Proteomes" id="UP000588051"/>
    </source>
</evidence>
<accession>A0A850QP55</accession>
<evidence type="ECO:0000313" key="3">
    <source>
        <dbReference type="EMBL" id="NVO78174.1"/>
    </source>
</evidence>